<reference evidence="1" key="1">
    <citation type="submission" date="2021-02" db="EMBL/GenBank/DDBJ databases">
        <title>Infant gut strain persistence is associated with maternal origin, phylogeny, and functional potential including surface adhesion and iron acquisition.</title>
        <authorList>
            <person name="Lou Y.C."/>
        </authorList>
    </citation>
    <scope>NUCLEOTIDE SEQUENCE</scope>
    <source>
        <strain evidence="1">L2_039_000G1_dasL2_039_000G1_concoct_11</strain>
    </source>
</reference>
<evidence type="ECO:0000313" key="2">
    <source>
        <dbReference type="Proteomes" id="UP000727506"/>
    </source>
</evidence>
<dbReference type="Proteomes" id="UP000727506">
    <property type="component" value="Unassembled WGS sequence"/>
</dbReference>
<accession>A0A943YY06</accession>
<name>A0A943YY06_9ACTN</name>
<organism evidence="1 2">
    <name type="scientific">Slackia piriformis</name>
    <dbReference type="NCBI Taxonomy" id="626934"/>
    <lineage>
        <taxon>Bacteria</taxon>
        <taxon>Bacillati</taxon>
        <taxon>Actinomycetota</taxon>
        <taxon>Coriobacteriia</taxon>
        <taxon>Eggerthellales</taxon>
        <taxon>Eggerthellaceae</taxon>
        <taxon>Slackia</taxon>
    </lineage>
</organism>
<dbReference type="EMBL" id="JAGZSV010000069">
    <property type="protein sequence ID" value="MBS6940801.1"/>
    <property type="molecule type" value="Genomic_DNA"/>
</dbReference>
<sequence>MTAKKTATKVDGIAVTVTAEALDDFEITEALADMEDETLDDGAKMRAAVRFMRTLFGSDFQRVKDELRAANGGRLTNECMTAFAGKVIEAAGAKN</sequence>
<protein>
    <submittedName>
        <fullName evidence="1">Uncharacterized protein</fullName>
    </submittedName>
</protein>
<evidence type="ECO:0000313" key="1">
    <source>
        <dbReference type="EMBL" id="MBS6940801.1"/>
    </source>
</evidence>
<dbReference type="AlphaFoldDB" id="A0A943YY06"/>
<comment type="caution">
    <text evidence="1">The sequence shown here is derived from an EMBL/GenBank/DDBJ whole genome shotgun (WGS) entry which is preliminary data.</text>
</comment>
<gene>
    <name evidence="1" type="ORF">KH142_04845</name>
</gene>
<proteinExistence type="predicted"/>